<dbReference type="EMBL" id="CP049933">
    <property type="protein sequence ID" value="QIM17944.1"/>
    <property type="molecule type" value="Genomic_DNA"/>
</dbReference>
<accession>A0ABX6JYC1</accession>
<sequence>MRKTIFRAKNARLLGVVLSATFVMAVAAPTSTAFASPLDSEGSGTANEQTSAGEVQDPSSLSSEAADPIKTQTPEVSPTTVEAPLPSVSITAPTISFGQTTAVSLQATNVPVDTALAAIVSVDGAVLKTVSLTSSGTAKLTLPKASIAAGDHRLSVSIVDAAAIATVLATAEGSLTVKQATTKIDASWTTDNGESVGGRVTTQLGTSPTGSVIFSLGGKTVGSAQLAKDGSFKGSFTLAQGLTSSHDLVASYVGDGNHSASTATAGVVVVCYGPCRWPESFQAFSDVSLQHKFHKEIAWMYCNGYSRGWSQGFELPLYKPSENLTRSAMAAFVYRLEAPKNYQAPSESPFADVNPGDPFYKEITWMWQRGLSRGYANQSGKPDFRPNNSLSREAMAAFMYRLEAPKGFKAPKKSPFADLTPKSKFYTEITWLHEAKLTTGSKTANGRKFLSKDSLSREAMAAFVYRLVENYRA</sequence>
<evidence type="ECO:0000313" key="5">
    <source>
        <dbReference type="Proteomes" id="UP000503441"/>
    </source>
</evidence>
<dbReference type="RefSeq" id="WP_166328966.1">
    <property type="nucleotide sequence ID" value="NZ_CP049933.1"/>
</dbReference>
<keyword evidence="2" id="KW-0732">Signal</keyword>
<name>A0ABX6JYC1_9MICO</name>
<feature type="domain" description="SLH" evidence="3">
    <location>
        <begin position="346"/>
        <end position="413"/>
    </location>
</feature>
<organism evidence="4 5">
    <name type="scientific">Leucobacter coleopterorum</name>
    <dbReference type="NCBI Taxonomy" id="2714933"/>
    <lineage>
        <taxon>Bacteria</taxon>
        <taxon>Bacillati</taxon>
        <taxon>Actinomycetota</taxon>
        <taxon>Actinomycetes</taxon>
        <taxon>Micrococcales</taxon>
        <taxon>Microbacteriaceae</taxon>
        <taxon>Leucobacter</taxon>
    </lineage>
</organism>
<evidence type="ECO:0000256" key="1">
    <source>
        <dbReference type="SAM" id="MobiDB-lite"/>
    </source>
</evidence>
<evidence type="ECO:0000313" key="4">
    <source>
        <dbReference type="EMBL" id="QIM17944.1"/>
    </source>
</evidence>
<evidence type="ECO:0000256" key="2">
    <source>
        <dbReference type="SAM" id="SignalP"/>
    </source>
</evidence>
<feature type="chain" id="PRO_5046562488" description="SLH domain-containing protein" evidence="2">
    <location>
        <begin position="36"/>
        <end position="473"/>
    </location>
</feature>
<dbReference type="InterPro" id="IPR013783">
    <property type="entry name" value="Ig-like_fold"/>
</dbReference>
<feature type="compositionally biased region" description="Polar residues" evidence="1">
    <location>
        <begin position="70"/>
        <end position="80"/>
    </location>
</feature>
<proteinExistence type="predicted"/>
<keyword evidence="5" id="KW-1185">Reference proteome</keyword>
<evidence type="ECO:0000259" key="3">
    <source>
        <dbReference type="PROSITE" id="PS51272"/>
    </source>
</evidence>
<protein>
    <recommendedName>
        <fullName evidence="3">SLH domain-containing protein</fullName>
    </recommendedName>
</protein>
<feature type="signal peptide" evidence="2">
    <location>
        <begin position="1"/>
        <end position="35"/>
    </location>
</feature>
<feature type="domain" description="SLH" evidence="3">
    <location>
        <begin position="280"/>
        <end position="345"/>
    </location>
</feature>
<feature type="compositionally biased region" description="Polar residues" evidence="1">
    <location>
        <begin position="42"/>
        <end position="63"/>
    </location>
</feature>
<reference evidence="4 5" key="1">
    <citation type="submission" date="2020-03" db="EMBL/GenBank/DDBJ databases">
        <title>Leucobacter sp. nov., isolated from beetles.</title>
        <authorList>
            <person name="Hyun D.-W."/>
            <person name="Bae J.-W."/>
        </authorList>
    </citation>
    <scope>NUCLEOTIDE SEQUENCE [LARGE SCALE GENOMIC DNA]</scope>
    <source>
        <strain evidence="4 5">HDW9A</strain>
    </source>
</reference>
<dbReference type="Proteomes" id="UP000503441">
    <property type="component" value="Chromosome"/>
</dbReference>
<dbReference type="InterPro" id="IPR001119">
    <property type="entry name" value="SLH_dom"/>
</dbReference>
<dbReference type="Gene3D" id="2.60.40.10">
    <property type="entry name" value="Immunoglobulins"/>
    <property type="match status" value="1"/>
</dbReference>
<feature type="region of interest" description="Disordered" evidence="1">
    <location>
        <begin position="34"/>
        <end position="82"/>
    </location>
</feature>
<dbReference type="PROSITE" id="PS51272">
    <property type="entry name" value="SLH"/>
    <property type="match status" value="2"/>
</dbReference>
<dbReference type="Pfam" id="PF00395">
    <property type="entry name" value="SLH"/>
    <property type="match status" value="1"/>
</dbReference>
<gene>
    <name evidence="4" type="ORF">G7066_03280</name>
</gene>